<keyword evidence="2" id="KW-1185">Reference proteome</keyword>
<protein>
    <submittedName>
        <fullName evidence="1">Uncharacterized protein</fullName>
    </submittedName>
</protein>
<evidence type="ECO:0000313" key="2">
    <source>
        <dbReference type="Proteomes" id="UP001163046"/>
    </source>
</evidence>
<gene>
    <name evidence="1" type="ORF">OS493_029076</name>
</gene>
<dbReference type="EMBL" id="MU827330">
    <property type="protein sequence ID" value="KAJ7354967.1"/>
    <property type="molecule type" value="Genomic_DNA"/>
</dbReference>
<name>A0A9W9YN78_9CNID</name>
<reference evidence="1" key="1">
    <citation type="submission" date="2023-01" db="EMBL/GenBank/DDBJ databases">
        <title>Genome assembly of the deep-sea coral Lophelia pertusa.</title>
        <authorList>
            <person name="Herrera S."/>
            <person name="Cordes E."/>
        </authorList>
    </citation>
    <scope>NUCLEOTIDE SEQUENCE</scope>
    <source>
        <strain evidence="1">USNM1676648</strain>
        <tissue evidence="1">Polyp</tissue>
    </source>
</reference>
<dbReference type="Proteomes" id="UP001163046">
    <property type="component" value="Unassembled WGS sequence"/>
</dbReference>
<accession>A0A9W9YN78</accession>
<sequence length="171" mass="19829">MFNPGIISREHPGYHGYKIQEIHSCIKKTRTHVKSSKCRQHRRGIHINTDNEERKKCRALDLLSSISGRDGGQMEEKFKDIVSTQSDYYLTTSLFEIHPMKKAIVVCPFGMSEFKRRVEVLKHAIMLEMDEENATDMDKYNLAKRRNAYCKSMLKSDEEKAARIMGILGFV</sequence>
<evidence type="ECO:0000313" key="1">
    <source>
        <dbReference type="EMBL" id="KAJ7354967.1"/>
    </source>
</evidence>
<dbReference type="AlphaFoldDB" id="A0A9W9YN78"/>
<comment type="caution">
    <text evidence="1">The sequence shown here is derived from an EMBL/GenBank/DDBJ whole genome shotgun (WGS) entry which is preliminary data.</text>
</comment>
<proteinExistence type="predicted"/>
<organism evidence="1 2">
    <name type="scientific">Desmophyllum pertusum</name>
    <dbReference type="NCBI Taxonomy" id="174260"/>
    <lineage>
        <taxon>Eukaryota</taxon>
        <taxon>Metazoa</taxon>
        <taxon>Cnidaria</taxon>
        <taxon>Anthozoa</taxon>
        <taxon>Hexacorallia</taxon>
        <taxon>Scleractinia</taxon>
        <taxon>Caryophylliina</taxon>
        <taxon>Caryophylliidae</taxon>
        <taxon>Desmophyllum</taxon>
    </lineage>
</organism>